<organism evidence="1 2">
    <name type="scientific">Allacma fusca</name>
    <dbReference type="NCBI Taxonomy" id="39272"/>
    <lineage>
        <taxon>Eukaryota</taxon>
        <taxon>Metazoa</taxon>
        <taxon>Ecdysozoa</taxon>
        <taxon>Arthropoda</taxon>
        <taxon>Hexapoda</taxon>
        <taxon>Collembola</taxon>
        <taxon>Symphypleona</taxon>
        <taxon>Sminthuridae</taxon>
        <taxon>Allacma</taxon>
    </lineage>
</organism>
<comment type="caution">
    <text evidence="1">The sequence shown here is derived from an EMBL/GenBank/DDBJ whole genome shotgun (WGS) entry which is preliminary data.</text>
</comment>
<protein>
    <submittedName>
        <fullName evidence="1">Uncharacterized protein</fullName>
    </submittedName>
</protein>
<name>A0A8J2JG00_9HEXA</name>
<reference evidence="1" key="1">
    <citation type="submission" date="2021-06" db="EMBL/GenBank/DDBJ databases">
        <authorList>
            <person name="Hodson N. C."/>
            <person name="Mongue J. A."/>
            <person name="Jaron S. K."/>
        </authorList>
    </citation>
    <scope>NUCLEOTIDE SEQUENCE</scope>
</reference>
<sequence>VAHDVDIVDVTQTKLDSWYSKNIASKLPISDPFQLKIDTCIARAIAIDGLPLDFTSGDGFCELLQTLNPKITIKSRRTMTKKFWTLQLR</sequence>
<dbReference type="EMBL" id="CAJVCH010017307">
    <property type="protein sequence ID" value="CAG7683277.1"/>
    <property type="molecule type" value="Genomic_DNA"/>
</dbReference>
<evidence type="ECO:0000313" key="1">
    <source>
        <dbReference type="EMBL" id="CAG7683277.1"/>
    </source>
</evidence>
<proteinExistence type="predicted"/>
<dbReference type="Proteomes" id="UP000708208">
    <property type="component" value="Unassembled WGS sequence"/>
</dbReference>
<feature type="non-terminal residue" evidence="1">
    <location>
        <position position="1"/>
    </location>
</feature>
<evidence type="ECO:0000313" key="2">
    <source>
        <dbReference type="Proteomes" id="UP000708208"/>
    </source>
</evidence>
<dbReference type="OrthoDB" id="109171at2759"/>
<keyword evidence="2" id="KW-1185">Reference proteome</keyword>
<dbReference type="AlphaFoldDB" id="A0A8J2JG00"/>
<accession>A0A8J2JG00</accession>
<gene>
    <name evidence="1" type="ORF">AFUS01_LOCUS2943</name>
</gene>